<dbReference type="PROSITE" id="PS01031">
    <property type="entry name" value="SHSP"/>
    <property type="match status" value="1"/>
</dbReference>
<evidence type="ECO:0000256" key="1">
    <source>
        <dbReference type="PROSITE-ProRule" id="PRU00285"/>
    </source>
</evidence>
<comment type="similarity">
    <text evidence="1 2">Belongs to the small heat shock protein (HSP20) family.</text>
</comment>
<dbReference type="Gene3D" id="2.60.40.790">
    <property type="match status" value="1"/>
</dbReference>
<evidence type="ECO:0000313" key="7">
    <source>
        <dbReference type="Proteomes" id="UP001169069"/>
    </source>
</evidence>
<feature type="compositionally biased region" description="Polar residues" evidence="3">
    <location>
        <begin position="123"/>
        <end position="144"/>
    </location>
</feature>
<dbReference type="InterPro" id="IPR008978">
    <property type="entry name" value="HSP20-like_chaperone"/>
</dbReference>
<evidence type="ECO:0000256" key="4">
    <source>
        <dbReference type="SAM" id="SignalP"/>
    </source>
</evidence>
<dbReference type="EMBL" id="JAQIBD010000002">
    <property type="protein sequence ID" value="MDM5271557.1"/>
    <property type="molecule type" value="Genomic_DNA"/>
</dbReference>
<name>A0ABT7QXK6_9BACT</name>
<evidence type="ECO:0000256" key="2">
    <source>
        <dbReference type="RuleBase" id="RU003616"/>
    </source>
</evidence>
<organism evidence="6 7">
    <name type="scientific">Sulfurovum zhangzhouensis</name>
    <dbReference type="NCBI Taxonomy" id="3019067"/>
    <lineage>
        <taxon>Bacteria</taxon>
        <taxon>Pseudomonadati</taxon>
        <taxon>Campylobacterota</taxon>
        <taxon>Epsilonproteobacteria</taxon>
        <taxon>Campylobacterales</taxon>
        <taxon>Sulfurovaceae</taxon>
        <taxon>Sulfurovum</taxon>
    </lineage>
</organism>
<feature type="region of interest" description="Disordered" evidence="3">
    <location>
        <begin position="171"/>
        <end position="220"/>
    </location>
</feature>
<evidence type="ECO:0000256" key="3">
    <source>
        <dbReference type="SAM" id="MobiDB-lite"/>
    </source>
</evidence>
<dbReference type="SUPFAM" id="SSF49764">
    <property type="entry name" value="HSP20-like chaperones"/>
    <property type="match status" value="1"/>
</dbReference>
<feature type="signal peptide" evidence="4">
    <location>
        <begin position="1"/>
        <end position="21"/>
    </location>
</feature>
<dbReference type="Pfam" id="PF00011">
    <property type="entry name" value="HSP20"/>
    <property type="match status" value="1"/>
</dbReference>
<proteinExistence type="inferred from homology"/>
<gene>
    <name evidence="6" type="ORF">PGH07_05170</name>
</gene>
<feature type="domain" description="SHSP" evidence="5">
    <location>
        <begin position="69"/>
        <end position="187"/>
    </location>
</feature>
<feature type="region of interest" description="Disordered" evidence="3">
    <location>
        <begin position="123"/>
        <end position="150"/>
    </location>
</feature>
<reference evidence="6" key="1">
    <citation type="submission" date="2023-01" db="EMBL/GenBank/DDBJ databases">
        <title>Sulfurovum sp. zt1-1 genome assembly.</title>
        <authorList>
            <person name="Wang J."/>
        </authorList>
    </citation>
    <scope>NUCLEOTIDE SEQUENCE</scope>
    <source>
        <strain evidence="6">Zt1-1</strain>
    </source>
</reference>
<evidence type="ECO:0000259" key="5">
    <source>
        <dbReference type="PROSITE" id="PS01031"/>
    </source>
</evidence>
<dbReference type="InterPro" id="IPR002068">
    <property type="entry name" value="A-crystallin/Hsp20_dom"/>
</dbReference>
<sequence>MFKNKITFLLVPILSAITLQANDPVLDDPFGDDLFKEMYEMQKEMDKVFERMNQRMQMRSQQLSQPNMQYHMPSLTPTNESIFIDSGTQYLYNTGIEANKDNEINLSVRDRVLTFRAKVTHTSNTQQQGIQSRQSFTSVMQRSQRLPDDADEQSIKMEEDNGMIVVTVQKQKNSHIQIPTPKPMEEKRATDPNKPTLMPSHKPEDNNKTYHKVPHSVTEA</sequence>
<keyword evidence="7" id="KW-1185">Reference proteome</keyword>
<dbReference type="CDD" id="cd06464">
    <property type="entry name" value="ACD_sHsps-like"/>
    <property type="match status" value="1"/>
</dbReference>
<feature type="chain" id="PRO_5045605110" evidence="4">
    <location>
        <begin position="22"/>
        <end position="220"/>
    </location>
</feature>
<accession>A0ABT7QXK6</accession>
<keyword evidence="4" id="KW-0732">Signal</keyword>
<protein>
    <submittedName>
        <fullName evidence="6">Hsp20 family protein</fullName>
    </submittedName>
</protein>
<evidence type="ECO:0000313" key="6">
    <source>
        <dbReference type="EMBL" id="MDM5271557.1"/>
    </source>
</evidence>
<dbReference type="RefSeq" id="WP_289413123.1">
    <property type="nucleotide sequence ID" value="NZ_JAQIBD010000002.1"/>
</dbReference>
<dbReference type="Proteomes" id="UP001169069">
    <property type="component" value="Unassembled WGS sequence"/>
</dbReference>
<comment type="caution">
    <text evidence="6">The sequence shown here is derived from an EMBL/GenBank/DDBJ whole genome shotgun (WGS) entry which is preliminary data.</text>
</comment>